<evidence type="ECO:0000313" key="3">
    <source>
        <dbReference type="WBParaSite" id="GPUH_0002657801-mRNA-1"/>
    </source>
</evidence>
<reference evidence="1 2" key="2">
    <citation type="submission" date="2018-11" db="EMBL/GenBank/DDBJ databases">
        <authorList>
            <consortium name="Pathogen Informatics"/>
        </authorList>
    </citation>
    <scope>NUCLEOTIDE SEQUENCE [LARGE SCALE GENOMIC DNA]</scope>
</reference>
<accession>A0A183F007</accession>
<sequence length="78" mass="9020">MKRSLETFFAQLTCATDDRYDIQEAVFMRWANSLVDGAVKELNDITDTKFLSGFVQLITGEPFVSFLKKKFFFIVQVL</sequence>
<dbReference type="WBParaSite" id="GPUH_0002657801-mRNA-1">
    <property type="protein sequence ID" value="GPUH_0002657801-mRNA-1"/>
    <property type="gene ID" value="GPUH_0002657801"/>
</dbReference>
<evidence type="ECO:0000313" key="2">
    <source>
        <dbReference type="Proteomes" id="UP000271098"/>
    </source>
</evidence>
<reference evidence="3" key="1">
    <citation type="submission" date="2016-06" db="UniProtKB">
        <authorList>
            <consortium name="WormBaseParasite"/>
        </authorList>
    </citation>
    <scope>IDENTIFICATION</scope>
</reference>
<protein>
    <submittedName>
        <fullName evidence="3">GLOBIN domain-containing protein</fullName>
    </submittedName>
</protein>
<dbReference type="Proteomes" id="UP000271098">
    <property type="component" value="Unassembled WGS sequence"/>
</dbReference>
<evidence type="ECO:0000313" key="1">
    <source>
        <dbReference type="EMBL" id="VDN45708.1"/>
    </source>
</evidence>
<name>A0A183F007_9BILA</name>
<proteinExistence type="predicted"/>
<dbReference type="EMBL" id="UYRT01111775">
    <property type="protein sequence ID" value="VDN45708.1"/>
    <property type="molecule type" value="Genomic_DNA"/>
</dbReference>
<dbReference type="OrthoDB" id="18740at2759"/>
<dbReference type="AlphaFoldDB" id="A0A183F007"/>
<organism evidence="3">
    <name type="scientific">Gongylonema pulchrum</name>
    <dbReference type="NCBI Taxonomy" id="637853"/>
    <lineage>
        <taxon>Eukaryota</taxon>
        <taxon>Metazoa</taxon>
        <taxon>Ecdysozoa</taxon>
        <taxon>Nematoda</taxon>
        <taxon>Chromadorea</taxon>
        <taxon>Rhabditida</taxon>
        <taxon>Spirurina</taxon>
        <taxon>Spiruromorpha</taxon>
        <taxon>Spiruroidea</taxon>
        <taxon>Gongylonematidae</taxon>
        <taxon>Gongylonema</taxon>
    </lineage>
</organism>
<keyword evidence="2" id="KW-1185">Reference proteome</keyword>
<gene>
    <name evidence="1" type="ORF">GPUH_LOCUS26547</name>
</gene>